<name>A0AAQ4EIB0_AMBAM</name>
<keyword evidence="2" id="KW-0812">Transmembrane</keyword>
<organism evidence="3 4">
    <name type="scientific">Amblyomma americanum</name>
    <name type="common">Lone star tick</name>
    <dbReference type="NCBI Taxonomy" id="6943"/>
    <lineage>
        <taxon>Eukaryota</taxon>
        <taxon>Metazoa</taxon>
        <taxon>Ecdysozoa</taxon>
        <taxon>Arthropoda</taxon>
        <taxon>Chelicerata</taxon>
        <taxon>Arachnida</taxon>
        <taxon>Acari</taxon>
        <taxon>Parasitiformes</taxon>
        <taxon>Ixodida</taxon>
        <taxon>Ixodoidea</taxon>
        <taxon>Ixodidae</taxon>
        <taxon>Amblyomminae</taxon>
        <taxon>Amblyomma</taxon>
    </lineage>
</organism>
<protein>
    <submittedName>
        <fullName evidence="3">Uncharacterized protein</fullName>
    </submittedName>
</protein>
<evidence type="ECO:0000313" key="4">
    <source>
        <dbReference type="Proteomes" id="UP001321473"/>
    </source>
</evidence>
<proteinExistence type="predicted"/>
<sequence>MHQGRAASRLTRTPTAAASRPSLDPVSYGESATALPRRVPPRYQEQRHEDLVDTRHEPEAGRHSRASSTTSSSAAAVATATPPLPMAEGVGSAGGPIGSLGGARRTPVVSKEIILVVWILVALCLLLLALVYLNLSAAHRPRPY</sequence>
<feature type="compositionally biased region" description="Gly residues" evidence="1">
    <location>
        <begin position="91"/>
        <end position="101"/>
    </location>
</feature>
<accession>A0AAQ4EIB0</accession>
<keyword evidence="4" id="KW-1185">Reference proteome</keyword>
<comment type="caution">
    <text evidence="3">The sequence shown here is derived from an EMBL/GenBank/DDBJ whole genome shotgun (WGS) entry which is preliminary data.</text>
</comment>
<evidence type="ECO:0000256" key="2">
    <source>
        <dbReference type="SAM" id="Phobius"/>
    </source>
</evidence>
<evidence type="ECO:0000313" key="3">
    <source>
        <dbReference type="EMBL" id="KAK8774516.1"/>
    </source>
</evidence>
<feature type="transmembrane region" description="Helical" evidence="2">
    <location>
        <begin position="113"/>
        <end position="135"/>
    </location>
</feature>
<feature type="compositionally biased region" description="Low complexity" evidence="1">
    <location>
        <begin position="66"/>
        <end position="81"/>
    </location>
</feature>
<feature type="region of interest" description="Disordered" evidence="1">
    <location>
        <begin position="1"/>
        <end position="103"/>
    </location>
</feature>
<reference evidence="3 4" key="1">
    <citation type="journal article" date="2023" name="Arcadia Sci">
        <title>De novo assembly of a long-read Amblyomma americanum tick genome.</title>
        <authorList>
            <person name="Chou S."/>
            <person name="Poskanzer K.E."/>
            <person name="Rollins M."/>
            <person name="Thuy-Boun P.S."/>
        </authorList>
    </citation>
    <scope>NUCLEOTIDE SEQUENCE [LARGE SCALE GENOMIC DNA]</scope>
    <source>
        <strain evidence="3">F_SG_1</strain>
        <tissue evidence="3">Salivary glands</tissue>
    </source>
</reference>
<dbReference type="AlphaFoldDB" id="A0AAQ4EIB0"/>
<feature type="compositionally biased region" description="Basic and acidic residues" evidence="1">
    <location>
        <begin position="44"/>
        <end position="62"/>
    </location>
</feature>
<gene>
    <name evidence="3" type="ORF">V5799_010958</name>
</gene>
<evidence type="ECO:0000256" key="1">
    <source>
        <dbReference type="SAM" id="MobiDB-lite"/>
    </source>
</evidence>
<dbReference type="EMBL" id="JARKHS020015352">
    <property type="protein sequence ID" value="KAK8774516.1"/>
    <property type="molecule type" value="Genomic_DNA"/>
</dbReference>
<keyword evidence="2" id="KW-0472">Membrane</keyword>
<dbReference type="Proteomes" id="UP001321473">
    <property type="component" value="Unassembled WGS sequence"/>
</dbReference>
<keyword evidence="2" id="KW-1133">Transmembrane helix</keyword>